<dbReference type="Proteomes" id="UP000189705">
    <property type="component" value="Unplaced"/>
</dbReference>
<dbReference type="FunFam" id="3.10.320.10:FF:000001">
    <property type="entry name" value="HLA class II histocompatibility antigen, DRB1-1 beta chain"/>
    <property type="match status" value="1"/>
</dbReference>
<dbReference type="Pfam" id="PF00969">
    <property type="entry name" value="MHC_II_beta"/>
    <property type="match status" value="1"/>
</dbReference>
<evidence type="ECO:0000256" key="9">
    <source>
        <dbReference type="ARBA" id="ARBA00023182"/>
    </source>
</evidence>
<evidence type="ECO:0000259" key="11">
    <source>
        <dbReference type="SMART" id="SM00921"/>
    </source>
</evidence>
<keyword evidence="3" id="KW-0391">Immunity</keyword>
<dbReference type="RefSeq" id="XP_025051357.1">
    <property type="nucleotide sequence ID" value="XM_025195572.1"/>
</dbReference>
<dbReference type="InterPro" id="IPR011162">
    <property type="entry name" value="MHC_I/II-like_Ag-recog"/>
</dbReference>
<dbReference type="InterPro" id="IPR014745">
    <property type="entry name" value="MHC_II_a/b_N"/>
</dbReference>
<keyword evidence="7" id="KW-1015">Disulfide bond</keyword>
<dbReference type="SUPFAM" id="SSF54452">
    <property type="entry name" value="MHC antigen-recognition domain"/>
    <property type="match status" value="1"/>
</dbReference>
<keyword evidence="6 10" id="KW-0472">Membrane</keyword>
<evidence type="ECO:0000256" key="8">
    <source>
        <dbReference type="ARBA" id="ARBA00023180"/>
    </source>
</evidence>
<feature type="transmembrane region" description="Helical" evidence="10">
    <location>
        <begin position="107"/>
        <end position="129"/>
    </location>
</feature>
<keyword evidence="8" id="KW-0325">Glycoprotein</keyword>
<dbReference type="InterPro" id="IPR000353">
    <property type="entry name" value="MHC_II_b_N"/>
</dbReference>
<organism evidence="12 13">
    <name type="scientific">Alligator sinensis</name>
    <name type="common">Chinese alligator</name>
    <dbReference type="NCBI Taxonomy" id="38654"/>
    <lineage>
        <taxon>Eukaryota</taxon>
        <taxon>Metazoa</taxon>
        <taxon>Chordata</taxon>
        <taxon>Craniata</taxon>
        <taxon>Vertebrata</taxon>
        <taxon>Euteleostomi</taxon>
        <taxon>Archelosauria</taxon>
        <taxon>Archosauria</taxon>
        <taxon>Crocodylia</taxon>
        <taxon>Alligatoridae</taxon>
        <taxon>Alligatorinae</taxon>
        <taxon>Alligator</taxon>
    </lineage>
</organism>
<evidence type="ECO:0000256" key="7">
    <source>
        <dbReference type="ARBA" id="ARBA00023157"/>
    </source>
</evidence>
<evidence type="ECO:0000313" key="12">
    <source>
        <dbReference type="Proteomes" id="UP000189705"/>
    </source>
</evidence>
<name>A0A3Q0FVS1_ALLSI</name>
<protein>
    <submittedName>
        <fullName evidence="13">Uncharacterized protein LOC102380075</fullName>
    </submittedName>
</protein>
<dbReference type="GO" id="GO:0002504">
    <property type="term" value="P:antigen processing and presentation of peptide or polysaccharide antigen via MHC class II"/>
    <property type="evidence" value="ECO:0007669"/>
    <property type="project" value="UniProtKB-KW"/>
</dbReference>
<dbReference type="GeneID" id="102380075"/>
<keyword evidence="5" id="KW-1064">Adaptive immunity</keyword>
<dbReference type="InParanoid" id="A0A3Q0FVS1"/>
<dbReference type="PANTHER" id="PTHR19944">
    <property type="entry name" value="MHC CLASS II-RELATED"/>
    <property type="match status" value="1"/>
</dbReference>
<evidence type="ECO:0000256" key="4">
    <source>
        <dbReference type="ARBA" id="ARBA00022989"/>
    </source>
</evidence>
<keyword evidence="12" id="KW-1185">Reference proteome</keyword>
<evidence type="ECO:0000313" key="13">
    <source>
        <dbReference type="RefSeq" id="XP_025051357.1"/>
    </source>
</evidence>
<dbReference type="InterPro" id="IPR050160">
    <property type="entry name" value="MHC/Immunoglobulin"/>
</dbReference>
<dbReference type="AlphaFoldDB" id="A0A3Q0FVS1"/>
<proteinExistence type="predicted"/>
<evidence type="ECO:0000256" key="1">
    <source>
        <dbReference type="ARBA" id="ARBA00004479"/>
    </source>
</evidence>
<dbReference type="PANTHER" id="PTHR19944:SF99">
    <property type="entry name" value="HLA CLASS II HISTOCOMPATIBILITY ANTIGEN, DRB1 BETA CHAIN"/>
    <property type="match status" value="1"/>
</dbReference>
<gene>
    <name evidence="13" type="primary">LOC102380075</name>
</gene>
<keyword evidence="9" id="KW-0491">MHC II</keyword>
<reference evidence="13" key="1">
    <citation type="submission" date="2025-08" db="UniProtKB">
        <authorList>
            <consortium name="RefSeq"/>
        </authorList>
    </citation>
    <scope>IDENTIFICATION</scope>
</reference>
<evidence type="ECO:0000256" key="2">
    <source>
        <dbReference type="ARBA" id="ARBA00022692"/>
    </source>
</evidence>
<sequence length="201" mass="22393">PPPEHFLYQGKADCYYTNGTQRVRYVSRDIWDRRQDVHFDSDVGVWVADTELGEPDAKYWNKVELELRRGVVDMVCRHNYGVLENFINTHKGEFCRYNYGVFERGHVIGGSGGFVLGLIFLALGLLVYLRNKKGEALAAGGADSFCSAQCNVDPQPCRCERPASVSCSGLTITLDNQGGMWNRGRIVSPTPDPGRKCPASL</sequence>
<dbReference type="SMART" id="SM00921">
    <property type="entry name" value="MHC_II_beta"/>
    <property type="match status" value="1"/>
</dbReference>
<evidence type="ECO:0000256" key="10">
    <source>
        <dbReference type="SAM" id="Phobius"/>
    </source>
</evidence>
<dbReference type="STRING" id="38654.A0A3Q0FVS1"/>
<accession>A0A3Q0FVS1</accession>
<evidence type="ECO:0000256" key="3">
    <source>
        <dbReference type="ARBA" id="ARBA00022859"/>
    </source>
</evidence>
<feature type="domain" description="MHC class II beta chain N-terminal" evidence="11">
    <location>
        <begin position="12"/>
        <end position="84"/>
    </location>
</feature>
<keyword evidence="2 10" id="KW-0812">Transmembrane</keyword>
<dbReference type="GO" id="GO:0042613">
    <property type="term" value="C:MHC class II protein complex"/>
    <property type="evidence" value="ECO:0007669"/>
    <property type="project" value="UniProtKB-KW"/>
</dbReference>
<feature type="non-terminal residue" evidence="13">
    <location>
        <position position="1"/>
    </location>
</feature>
<evidence type="ECO:0000256" key="5">
    <source>
        <dbReference type="ARBA" id="ARBA00023130"/>
    </source>
</evidence>
<comment type="subcellular location">
    <subcellularLocation>
        <location evidence="1">Membrane</location>
        <topology evidence="1">Single-pass type I membrane protein</topology>
    </subcellularLocation>
</comment>
<dbReference type="GO" id="GO:0002250">
    <property type="term" value="P:adaptive immune response"/>
    <property type="evidence" value="ECO:0007669"/>
    <property type="project" value="UniProtKB-KW"/>
</dbReference>
<evidence type="ECO:0000256" key="6">
    <source>
        <dbReference type="ARBA" id="ARBA00023136"/>
    </source>
</evidence>
<dbReference type="Gene3D" id="3.10.320.10">
    <property type="entry name" value="Class II Histocompatibility Antigen, M Beta Chain, Chain B, domain 1"/>
    <property type="match status" value="1"/>
</dbReference>
<keyword evidence="4 10" id="KW-1133">Transmembrane helix</keyword>
<dbReference type="KEGG" id="asn:102380075"/>